<feature type="transmembrane region" description="Helical" evidence="7">
    <location>
        <begin position="20"/>
        <end position="37"/>
    </location>
</feature>
<evidence type="ECO:0000313" key="8">
    <source>
        <dbReference type="EMBL" id="KAK3675532.1"/>
    </source>
</evidence>
<dbReference type="CDD" id="cd15904">
    <property type="entry name" value="TSPO_MBR"/>
    <property type="match status" value="1"/>
</dbReference>
<evidence type="ECO:0000256" key="4">
    <source>
        <dbReference type="ARBA" id="ARBA00022989"/>
    </source>
</evidence>
<keyword evidence="4 7" id="KW-1133">Transmembrane helix</keyword>
<dbReference type="PANTHER" id="PTHR10057">
    <property type="entry name" value="PERIPHERAL-TYPE BENZODIAZEPINE RECEPTOR"/>
    <property type="match status" value="1"/>
</dbReference>
<proteinExistence type="inferred from homology"/>
<keyword evidence="5 7" id="KW-0472">Membrane</keyword>
<dbReference type="EMBL" id="JAUTXT010000014">
    <property type="protein sequence ID" value="KAK3675532.1"/>
    <property type="molecule type" value="Genomic_DNA"/>
</dbReference>
<dbReference type="GO" id="GO:0033013">
    <property type="term" value="P:tetrapyrrole metabolic process"/>
    <property type="evidence" value="ECO:0007669"/>
    <property type="project" value="UniProtKB-ARBA"/>
</dbReference>
<accession>A0AAE1C2C7</accession>
<protein>
    <recommendedName>
        <fullName evidence="10">Translocator protein</fullName>
    </recommendedName>
</protein>
<sequence>MTTYIPSLTLPSIVFEQPAAAILLPVVAGTAVGFSTRPSETQKTYLELRQPPLRPPPWIFGPMWTALYGLMGYAAYRAHSTGMSSLDPTKVALTKQGATLYTIQLALNLIWMPLFFGYQRPIEATIDIVALTGLTGYLTYVWGQVDEVAGYCLVPYLGWLSFATYLSAGCGYLNNWDFSGKEKPKSTKGGSTKYVDEKAE</sequence>
<feature type="transmembrane region" description="Helical" evidence="7">
    <location>
        <begin position="148"/>
        <end position="173"/>
    </location>
</feature>
<comment type="caution">
    <text evidence="8">The sequence shown here is derived from an EMBL/GenBank/DDBJ whole genome shotgun (WGS) entry which is preliminary data.</text>
</comment>
<evidence type="ECO:0000256" key="3">
    <source>
        <dbReference type="ARBA" id="ARBA00022692"/>
    </source>
</evidence>
<dbReference type="Pfam" id="PF03073">
    <property type="entry name" value="TspO_MBR"/>
    <property type="match status" value="1"/>
</dbReference>
<dbReference type="Gene3D" id="1.20.1260.100">
    <property type="entry name" value="TspO/MBR protein"/>
    <property type="match status" value="1"/>
</dbReference>
<feature type="transmembrane region" description="Helical" evidence="7">
    <location>
        <begin position="98"/>
        <end position="117"/>
    </location>
</feature>
<comment type="similarity">
    <text evidence="2">Belongs to the TspO/BZRP family.</text>
</comment>
<evidence type="ECO:0000256" key="2">
    <source>
        <dbReference type="ARBA" id="ARBA00007524"/>
    </source>
</evidence>
<reference evidence="8" key="1">
    <citation type="submission" date="2023-07" db="EMBL/GenBank/DDBJ databases">
        <title>Black Yeasts Isolated from many extreme environments.</title>
        <authorList>
            <person name="Coleine C."/>
            <person name="Stajich J.E."/>
            <person name="Selbmann L."/>
        </authorList>
    </citation>
    <scope>NUCLEOTIDE SEQUENCE</scope>
    <source>
        <strain evidence="8">CCFEE 5485</strain>
    </source>
</reference>
<evidence type="ECO:0000256" key="1">
    <source>
        <dbReference type="ARBA" id="ARBA00004141"/>
    </source>
</evidence>
<dbReference type="GO" id="GO:0005741">
    <property type="term" value="C:mitochondrial outer membrane"/>
    <property type="evidence" value="ECO:0007669"/>
    <property type="project" value="TreeGrafter"/>
</dbReference>
<dbReference type="AlphaFoldDB" id="A0AAE1C2C7"/>
<gene>
    <name evidence="8" type="ORF">LTR78_004615</name>
</gene>
<name>A0AAE1C2C7_9PEZI</name>
<keyword evidence="9" id="KW-1185">Reference proteome</keyword>
<evidence type="ECO:0000313" key="9">
    <source>
        <dbReference type="Proteomes" id="UP001274830"/>
    </source>
</evidence>
<keyword evidence="3 7" id="KW-0812">Transmembrane</keyword>
<evidence type="ECO:0000256" key="7">
    <source>
        <dbReference type="SAM" id="Phobius"/>
    </source>
</evidence>
<feature type="transmembrane region" description="Helical" evidence="7">
    <location>
        <begin position="124"/>
        <end position="142"/>
    </location>
</feature>
<comment type="subcellular location">
    <subcellularLocation>
        <location evidence="1">Membrane</location>
        <topology evidence="1">Multi-pass membrane protein</topology>
    </subcellularLocation>
</comment>
<dbReference type="PANTHER" id="PTHR10057:SF0">
    <property type="entry name" value="TRANSLOCATOR PROTEIN"/>
    <property type="match status" value="1"/>
</dbReference>
<dbReference type="Proteomes" id="UP001274830">
    <property type="component" value="Unassembled WGS sequence"/>
</dbReference>
<dbReference type="FunFam" id="1.20.1260.100:FF:000001">
    <property type="entry name" value="translocator protein 2"/>
    <property type="match status" value="1"/>
</dbReference>
<dbReference type="InterPro" id="IPR038330">
    <property type="entry name" value="TspO/MBR-related_sf"/>
</dbReference>
<evidence type="ECO:0000256" key="6">
    <source>
        <dbReference type="SAM" id="MobiDB-lite"/>
    </source>
</evidence>
<evidence type="ECO:0008006" key="10">
    <source>
        <dbReference type="Google" id="ProtNLM"/>
    </source>
</evidence>
<feature type="transmembrane region" description="Helical" evidence="7">
    <location>
        <begin position="58"/>
        <end position="78"/>
    </location>
</feature>
<feature type="region of interest" description="Disordered" evidence="6">
    <location>
        <begin position="181"/>
        <end position="200"/>
    </location>
</feature>
<organism evidence="8 9">
    <name type="scientific">Recurvomyces mirabilis</name>
    <dbReference type="NCBI Taxonomy" id="574656"/>
    <lineage>
        <taxon>Eukaryota</taxon>
        <taxon>Fungi</taxon>
        <taxon>Dikarya</taxon>
        <taxon>Ascomycota</taxon>
        <taxon>Pezizomycotina</taxon>
        <taxon>Dothideomycetes</taxon>
        <taxon>Dothideomycetidae</taxon>
        <taxon>Mycosphaerellales</taxon>
        <taxon>Teratosphaeriaceae</taxon>
        <taxon>Recurvomyces</taxon>
    </lineage>
</organism>
<evidence type="ECO:0000256" key="5">
    <source>
        <dbReference type="ARBA" id="ARBA00023136"/>
    </source>
</evidence>
<dbReference type="InterPro" id="IPR004307">
    <property type="entry name" value="TspO_MBR"/>
</dbReference>